<feature type="transmembrane region" description="Helical" evidence="13">
    <location>
        <begin position="174"/>
        <end position="198"/>
    </location>
</feature>
<evidence type="ECO:0000256" key="9">
    <source>
        <dbReference type="ARBA" id="ARBA00023136"/>
    </source>
</evidence>
<organism evidence="14 15">
    <name type="scientific">Aciditerrimonas ferrireducens</name>
    <dbReference type="NCBI Taxonomy" id="667306"/>
    <lineage>
        <taxon>Bacteria</taxon>
        <taxon>Bacillati</taxon>
        <taxon>Actinomycetota</taxon>
        <taxon>Acidimicrobiia</taxon>
        <taxon>Acidimicrobiales</taxon>
        <taxon>Acidimicrobiaceae</taxon>
        <taxon>Aciditerrimonas</taxon>
    </lineage>
</organism>
<evidence type="ECO:0000256" key="2">
    <source>
        <dbReference type="ARBA" id="ARBA00022475"/>
    </source>
</evidence>
<keyword evidence="8" id="KW-0350">Heme biosynthesis</keyword>
<comment type="pathway">
    <text evidence="11">Porphyrin-containing compound metabolism.</text>
</comment>
<keyword evidence="7" id="KW-0408">Iron</keyword>
<gene>
    <name evidence="14" type="ORF">ACFFRE_02225</name>
</gene>
<name>A0ABV6BZW6_9ACTN</name>
<feature type="transmembrane region" description="Helical" evidence="13">
    <location>
        <begin position="21"/>
        <end position="41"/>
    </location>
</feature>
<keyword evidence="4" id="KW-0479">Metal-binding</keyword>
<evidence type="ECO:0000256" key="8">
    <source>
        <dbReference type="ARBA" id="ARBA00023133"/>
    </source>
</evidence>
<comment type="subcellular location">
    <subcellularLocation>
        <location evidence="1">Membrane</location>
        <topology evidence="1">Multi-pass membrane protein</topology>
    </subcellularLocation>
</comment>
<keyword evidence="9 13" id="KW-0472">Membrane</keyword>
<feature type="transmembrane region" description="Helical" evidence="13">
    <location>
        <begin position="72"/>
        <end position="95"/>
    </location>
</feature>
<feature type="transmembrane region" description="Helical" evidence="13">
    <location>
        <begin position="132"/>
        <end position="153"/>
    </location>
</feature>
<dbReference type="EMBL" id="JBHLYQ010000011">
    <property type="protein sequence ID" value="MFC0080975.1"/>
    <property type="molecule type" value="Genomic_DNA"/>
</dbReference>
<evidence type="ECO:0000256" key="1">
    <source>
        <dbReference type="ARBA" id="ARBA00004141"/>
    </source>
</evidence>
<feature type="region of interest" description="Disordered" evidence="12">
    <location>
        <begin position="315"/>
        <end position="354"/>
    </location>
</feature>
<feature type="transmembrane region" description="Helical" evidence="13">
    <location>
        <begin position="256"/>
        <end position="275"/>
    </location>
</feature>
<dbReference type="Proteomes" id="UP001589788">
    <property type="component" value="Unassembled WGS sequence"/>
</dbReference>
<feature type="compositionally biased region" description="Low complexity" evidence="12">
    <location>
        <begin position="315"/>
        <end position="336"/>
    </location>
</feature>
<protein>
    <submittedName>
        <fullName evidence="14">Heme A synthase</fullName>
    </submittedName>
</protein>
<feature type="transmembrane region" description="Helical" evidence="13">
    <location>
        <begin position="102"/>
        <end position="126"/>
    </location>
</feature>
<proteinExistence type="predicted"/>
<reference evidence="14 15" key="1">
    <citation type="submission" date="2024-09" db="EMBL/GenBank/DDBJ databases">
        <authorList>
            <person name="Sun Q."/>
            <person name="Mori K."/>
        </authorList>
    </citation>
    <scope>NUCLEOTIDE SEQUENCE [LARGE SCALE GENOMIC DNA]</scope>
    <source>
        <strain evidence="14 15">JCM 15389</strain>
    </source>
</reference>
<keyword evidence="6" id="KW-0560">Oxidoreductase</keyword>
<evidence type="ECO:0000256" key="13">
    <source>
        <dbReference type="SAM" id="Phobius"/>
    </source>
</evidence>
<keyword evidence="2" id="KW-1003">Cell membrane</keyword>
<comment type="caution">
    <text evidence="14">The sequence shown here is derived from an EMBL/GenBank/DDBJ whole genome shotgun (WGS) entry which is preliminary data.</text>
</comment>
<evidence type="ECO:0000256" key="4">
    <source>
        <dbReference type="ARBA" id="ARBA00022723"/>
    </source>
</evidence>
<dbReference type="PANTHER" id="PTHR35457:SF1">
    <property type="entry name" value="HEME A SYNTHASE"/>
    <property type="match status" value="1"/>
</dbReference>
<evidence type="ECO:0000256" key="5">
    <source>
        <dbReference type="ARBA" id="ARBA00022989"/>
    </source>
</evidence>
<evidence type="ECO:0000256" key="6">
    <source>
        <dbReference type="ARBA" id="ARBA00023002"/>
    </source>
</evidence>
<evidence type="ECO:0000256" key="10">
    <source>
        <dbReference type="ARBA" id="ARBA00023157"/>
    </source>
</evidence>
<dbReference type="InterPro" id="IPR003780">
    <property type="entry name" value="COX15/CtaA_fam"/>
</dbReference>
<dbReference type="InterPro" id="IPR050450">
    <property type="entry name" value="COX15/CtaA_HemeA_synthase"/>
</dbReference>
<dbReference type="Pfam" id="PF02628">
    <property type="entry name" value="COX15-CtaA"/>
    <property type="match status" value="1"/>
</dbReference>
<feature type="transmembrane region" description="Helical" evidence="13">
    <location>
        <begin position="218"/>
        <end position="244"/>
    </location>
</feature>
<dbReference type="RefSeq" id="WP_377787766.1">
    <property type="nucleotide sequence ID" value="NZ_JBHLYQ010000011.1"/>
</dbReference>
<evidence type="ECO:0000256" key="7">
    <source>
        <dbReference type="ARBA" id="ARBA00023004"/>
    </source>
</evidence>
<sequence length="354" mass="36282">MARDTGGVRLLRVSPTTYRRLSLAAVVAIVGLVATGGWVRVSESGLGCPTWPKCTGASIVAPASSYHAWVEFSNRCLITAIGVLIAVLVVTALAARPRRRELVVLSLGLAVGYVGEAVLGGITVLAKLNPALVASHLVLALLLLSDAVALHWLASTPGPLARGRFGLPELRPRVGRGVVLGSRLLALCFWVTVVLGTVVTGTGPYSGQHGTPRFGFTILSTVLVHGGSGLVFGGVMLATLVLLGATGAPRDVQRRLWVAAGLLGAQGALGASVYFTHFRAGIIEAHVIGAAVLLVALFRYSLGLYEPVPAPVPTPQTAEPAEAWAPAPLGGLSPAGLLGGGRSEATPVEPPSAP</sequence>
<evidence type="ECO:0000313" key="15">
    <source>
        <dbReference type="Proteomes" id="UP001589788"/>
    </source>
</evidence>
<feature type="transmembrane region" description="Helical" evidence="13">
    <location>
        <begin position="281"/>
        <end position="300"/>
    </location>
</feature>
<evidence type="ECO:0000256" key="3">
    <source>
        <dbReference type="ARBA" id="ARBA00022692"/>
    </source>
</evidence>
<evidence type="ECO:0000256" key="11">
    <source>
        <dbReference type="ARBA" id="ARBA00023444"/>
    </source>
</evidence>
<dbReference type="PANTHER" id="PTHR35457">
    <property type="entry name" value="HEME A SYNTHASE"/>
    <property type="match status" value="1"/>
</dbReference>
<keyword evidence="3 13" id="KW-0812">Transmembrane</keyword>
<keyword evidence="5 13" id="KW-1133">Transmembrane helix</keyword>
<accession>A0ABV6BZW6</accession>
<keyword evidence="10" id="KW-1015">Disulfide bond</keyword>
<evidence type="ECO:0000256" key="12">
    <source>
        <dbReference type="SAM" id="MobiDB-lite"/>
    </source>
</evidence>
<keyword evidence="15" id="KW-1185">Reference proteome</keyword>
<evidence type="ECO:0000313" key="14">
    <source>
        <dbReference type="EMBL" id="MFC0080975.1"/>
    </source>
</evidence>